<evidence type="ECO:0000313" key="2">
    <source>
        <dbReference type="EMBL" id="RIQ27388.1"/>
    </source>
</evidence>
<comment type="caution">
    <text evidence="2">The sequence shown here is derived from an EMBL/GenBank/DDBJ whole genome shotgun (WGS) entry which is preliminary data.</text>
</comment>
<organism evidence="2 3">
    <name type="scientific">Jiangella rhizosphaerae</name>
    <dbReference type="NCBI Taxonomy" id="2293569"/>
    <lineage>
        <taxon>Bacteria</taxon>
        <taxon>Bacillati</taxon>
        <taxon>Actinomycetota</taxon>
        <taxon>Actinomycetes</taxon>
        <taxon>Jiangellales</taxon>
        <taxon>Jiangellaceae</taxon>
        <taxon>Jiangella</taxon>
    </lineage>
</organism>
<feature type="region of interest" description="Disordered" evidence="1">
    <location>
        <begin position="1"/>
        <end position="56"/>
    </location>
</feature>
<evidence type="ECO:0000313" key="3">
    <source>
        <dbReference type="Proteomes" id="UP000284057"/>
    </source>
</evidence>
<reference evidence="2 3" key="1">
    <citation type="submission" date="2018-09" db="EMBL/GenBank/DDBJ databases">
        <title>Isolation, diversity and antifungal activity of actinobacteria from wheat.</title>
        <authorList>
            <person name="Han C."/>
        </authorList>
    </citation>
    <scope>NUCLEOTIDE SEQUENCE [LARGE SCALE GENOMIC DNA]</scope>
    <source>
        <strain evidence="2 3">NEAU-YY265</strain>
    </source>
</reference>
<accession>A0A418KT77</accession>
<gene>
    <name evidence="2" type="ORF">DY240_09670</name>
</gene>
<sequence>MLRLLRRYRRKPPPPAAARIARGSRPPPPPPSLEPAAPPPPPPPEPPSAITRSADSMKFVMPAPRSPFELASSDRAASKTPSWISVEPALSC</sequence>
<dbReference type="Proteomes" id="UP000284057">
    <property type="component" value="Unassembled WGS sequence"/>
</dbReference>
<proteinExistence type="predicted"/>
<dbReference type="EMBL" id="QUAL01000087">
    <property type="protein sequence ID" value="RIQ27388.1"/>
    <property type="molecule type" value="Genomic_DNA"/>
</dbReference>
<evidence type="ECO:0000256" key="1">
    <source>
        <dbReference type="SAM" id="MobiDB-lite"/>
    </source>
</evidence>
<feature type="region of interest" description="Disordered" evidence="1">
    <location>
        <begin position="70"/>
        <end position="92"/>
    </location>
</feature>
<dbReference type="AlphaFoldDB" id="A0A418KT77"/>
<feature type="compositionally biased region" description="Pro residues" evidence="1">
    <location>
        <begin position="25"/>
        <end position="47"/>
    </location>
</feature>
<name>A0A418KT77_9ACTN</name>
<feature type="compositionally biased region" description="Basic residues" evidence="1">
    <location>
        <begin position="1"/>
        <end position="12"/>
    </location>
</feature>
<keyword evidence="3" id="KW-1185">Reference proteome</keyword>
<protein>
    <submittedName>
        <fullName evidence="2">Uncharacterized protein</fullName>
    </submittedName>
</protein>